<dbReference type="EMBL" id="FLQU01000450">
    <property type="protein sequence ID" value="SBS85800.1"/>
    <property type="molecule type" value="Genomic_DNA"/>
</dbReference>
<evidence type="ECO:0000313" key="5">
    <source>
        <dbReference type="Proteomes" id="UP000078546"/>
    </source>
</evidence>
<protein>
    <submittedName>
        <fullName evidence="4">Uncharacterized protein</fullName>
    </submittedName>
</protein>
<feature type="coiled-coil region" evidence="1">
    <location>
        <begin position="746"/>
        <end position="850"/>
    </location>
</feature>
<evidence type="ECO:0000313" key="3">
    <source>
        <dbReference type="EMBL" id="SBS85800.1"/>
    </source>
</evidence>
<evidence type="ECO:0000313" key="6">
    <source>
        <dbReference type="Proteomes" id="UP000078560"/>
    </source>
</evidence>
<proteinExistence type="predicted"/>
<organism evidence="4 5">
    <name type="scientific">Plasmodium ovale curtisi</name>
    <dbReference type="NCBI Taxonomy" id="864141"/>
    <lineage>
        <taxon>Eukaryota</taxon>
        <taxon>Sar</taxon>
        <taxon>Alveolata</taxon>
        <taxon>Apicomplexa</taxon>
        <taxon>Aconoidasida</taxon>
        <taxon>Haemosporida</taxon>
        <taxon>Plasmodiidae</taxon>
        <taxon>Plasmodium</taxon>
        <taxon>Plasmodium (Plasmodium)</taxon>
    </lineage>
</organism>
<name>A0A1A8WSZ8_PLAOA</name>
<sequence>MSVAPVLQVQNICTFVTITIAHRYMFHFKERDSCMKKYEQIVLEYASMEKKLEKIKEDYEKQTREVQKDEVLKSDIYLKYEHLTKQCECLNVQTKILRLEKKQEIEKNIQMQLIITKQKKEIEGYKKIIEKVKSMNISFKKREKETENKLCSIIDNSLVTKNNNEMLKEIVKINDRLIDVYNNVRDKVCTELGDTKNKLKIANTKVKKYHDTLTIISESYLKYKKEKEKELQKMVKLNIQLKEQFEKKKSIERHNKEWTTRLAEMNAVNMLLNYYEAKYKVCEESRQLMLGWVHSIAGQMQGGKTSECNATVISPATNTLGDNSTEAETSNSPFFLHFYRAHIRGKELQDEEDLHMQSLKRKILADNFSELKIKKESLSLLDMLLPKGEETNLERKEIPFMQMFITGNIIEALYYHMKLVNNIVECLNITLLLMLYIYDTYFKEVINNMNRLSYLESLEKSSIRFATHFYITLSNFLLCMEKYVKIMISSDNYAHFALLQDERFCNVISLCKYILEQYIEKIKIKLFTSNVDYSLLNVLTEKLTKFHSAINAEGGQSCHGGGDDDGNRGGKEETSEEGDTISSFELACHLYSIIATSVLLTVDKEEYAHLFTDEDINIVRNIQVDVIAKCEDLLRLIKLPHKIVGFYFPIKQYKIPRSNLLSYVRQFKMFIQIDGVEKNSYIAREKELGKDINILCKCIVREIQNMLENPIMYSVDIRKKKELFIFQICNKYVNKYQEEIVQKGKNSTKEKEIEEKELLIKKLENNISEYINTTNMLTKKINELTVRVERYSKVKIDLDMLKKEKNEYMNIITSLRRSKNENINEVNYLRKQYNEIKNKYNELLKNFELKKKHYICTNKNMENFNLDLYYIKKIMYNLYYENFLTKVNKHYHLFHDNLSYYSNEYSCSYINFLYSTEEDTSNNFAFSNYPFCIYTHKMEMERKINSSLNKLLYDNIFFVNKNHATLLDDIYNCELVRGRLGMHTIDHTKNAIQRVTLRNMDDRLGESKCQGPLRSFHQSVKQDKKIEELLKIIKTYQSLKDSVLAEIMRTPIRGGNIHMEVKRGSQRWEYLHRQLTQLKSAIGRFSAGNGLTEKRECYTDLNNVLNVVLQGEASNGEANHGVACNREVSRGGSKLKGSTVNDISSELCDKGKEINVCIFITTWKKQFRCNANCNGNYYGVSIAQKGTLFTLYAKEEVIKHERAIMFIPFYYPISLNEHFIRQNHLTTKQQQSDHKNVKKYDSWG</sequence>
<feature type="coiled-coil region" evidence="1">
    <location>
        <begin position="38"/>
        <end position="72"/>
    </location>
</feature>
<keyword evidence="1" id="KW-0175">Coiled coil</keyword>
<dbReference type="AlphaFoldDB" id="A0A1A8WSZ8"/>
<feature type="compositionally biased region" description="Basic and acidic residues" evidence="2">
    <location>
        <begin position="561"/>
        <end position="573"/>
    </location>
</feature>
<reference evidence="5 6" key="2">
    <citation type="submission" date="2016-05" db="EMBL/GenBank/DDBJ databases">
        <authorList>
            <person name="Naeem Raeece"/>
        </authorList>
    </citation>
    <scope>NUCLEOTIDE SEQUENCE [LARGE SCALE GENOMIC DNA]</scope>
</reference>
<dbReference type="EMBL" id="FLQV01000562">
    <property type="protein sequence ID" value="SBS96077.1"/>
    <property type="molecule type" value="Genomic_DNA"/>
</dbReference>
<dbReference type="Proteomes" id="UP000078560">
    <property type="component" value="Unassembled WGS sequence"/>
</dbReference>
<evidence type="ECO:0000256" key="1">
    <source>
        <dbReference type="SAM" id="Coils"/>
    </source>
</evidence>
<evidence type="ECO:0000313" key="4">
    <source>
        <dbReference type="EMBL" id="SBS96077.1"/>
    </source>
</evidence>
<evidence type="ECO:0000256" key="2">
    <source>
        <dbReference type="SAM" id="MobiDB-lite"/>
    </source>
</evidence>
<accession>A0A1A8WSZ8</accession>
<gene>
    <name evidence="4" type="ORF">POVCU1_030710</name>
    <name evidence="3" type="ORF">POVCU2_0033470</name>
</gene>
<dbReference type="Proteomes" id="UP000078546">
    <property type="component" value="Unassembled WGS sequence"/>
</dbReference>
<reference evidence="4" key="1">
    <citation type="submission" date="2016-05" db="EMBL/GenBank/DDBJ databases">
        <authorList>
            <person name="Lavstsen T."/>
            <person name="Jespersen J.S."/>
        </authorList>
    </citation>
    <scope>NUCLEOTIDE SEQUENCE [LARGE SCALE GENOMIC DNA]</scope>
</reference>
<feature type="region of interest" description="Disordered" evidence="2">
    <location>
        <begin position="554"/>
        <end position="578"/>
    </location>
</feature>